<comment type="caution">
    <text evidence="1">The sequence shown here is derived from an EMBL/GenBank/DDBJ whole genome shotgun (WGS) entry which is preliminary data.</text>
</comment>
<keyword evidence="2" id="KW-1185">Reference proteome</keyword>
<protein>
    <submittedName>
        <fullName evidence="1">Uncharacterized protein</fullName>
    </submittedName>
</protein>
<evidence type="ECO:0000313" key="2">
    <source>
        <dbReference type="Proteomes" id="UP000554286"/>
    </source>
</evidence>
<proteinExistence type="predicted"/>
<sequence>MAPGPIPTSAIITYARDVDGVTDRAELRRYLRFVGTIDEEYLRAGHTERREKGAD</sequence>
<dbReference type="AlphaFoldDB" id="A0A7W6RH23"/>
<organism evidence="1 2">
    <name type="scientific">Roseospira visakhapatnamensis</name>
    <dbReference type="NCBI Taxonomy" id="390880"/>
    <lineage>
        <taxon>Bacteria</taxon>
        <taxon>Pseudomonadati</taxon>
        <taxon>Pseudomonadota</taxon>
        <taxon>Alphaproteobacteria</taxon>
        <taxon>Rhodospirillales</taxon>
        <taxon>Rhodospirillaceae</taxon>
        <taxon>Roseospira</taxon>
    </lineage>
</organism>
<name>A0A7W6RH23_9PROT</name>
<dbReference type="EMBL" id="JACIGK010000032">
    <property type="protein sequence ID" value="MBB4267733.1"/>
    <property type="molecule type" value="Genomic_DNA"/>
</dbReference>
<evidence type="ECO:0000313" key="1">
    <source>
        <dbReference type="EMBL" id="MBB4267733.1"/>
    </source>
</evidence>
<gene>
    <name evidence="1" type="ORF">GGD89_003380</name>
</gene>
<dbReference type="Proteomes" id="UP000554286">
    <property type="component" value="Unassembled WGS sequence"/>
</dbReference>
<reference evidence="1 2" key="1">
    <citation type="submission" date="2020-08" db="EMBL/GenBank/DDBJ databases">
        <title>Genome sequencing of Purple Non-Sulfur Bacteria from various extreme environments.</title>
        <authorList>
            <person name="Mayer M."/>
        </authorList>
    </citation>
    <scope>NUCLEOTIDE SEQUENCE [LARGE SCALE GENOMIC DNA]</scope>
    <source>
        <strain evidence="1 2">JA131</strain>
    </source>
</reference>
<accession>A0A7W6RH23</accession>